<keyword evidence="4" id="KW-1185">Reference proteome</keyword>
<evidence type="ECO:0000259" key="2">
    <source>
        <dbReference type="Pfam" id="PF25200"/>
    </source>
</evidence>
<reference evidence="3 4" key="1">
    <citation type="submission" date="2023-05" db="EMBL/GenBank/DDBJ databases">
        <title>Novel species of genus Flectobacillus isolated from stream in China.</title>
        <authorList>
            <person name="Lu H."/>
        </authorList>
    </citation>
    <scope>NUCLEOTIDE SEQUENCE [LARGE SCALE GENOMIC DNA]</scope>
    <source>
        <strain evidence="3 4">DC10W</strain>
    </source>
</reference>
<evidence type="ECO:0000313" key="3">
    <source>
        <dbReference type="EMBL" id="MDI9863995.1"/>
    </source>
</evidence>
<gene>
    <name evidence="3" type="ORF">QM480_06650</name>
</gene>
<feature type="domain" description="DUF7833" evidence="2">
    <location>
        <begin position="190"/>
        <end position="246"/>
    </location>
</feature>
<evidence type="ECO:0000256" key="1">
    <source>
        <dbReference type="SAM" id="MobiDB-lite"/>
    </source>
</evidence>
<proteinExistence type="predicted"/>
<protein>
    <recommendedName>
        <fullName evidence="2">DUF7833 domain-containing protein</fullName>
    </recommendedName>
</protein>
<feature type="region of interest" description="Disordered" evidence="1">
    <location>
        <begin position="252"/>
        <end position="281"/>
    </location>
</feature>
<feature type="compositionally biased region" description="Basic and acidic residues" evidence="1">
    <location>
        <begin position="262"/>
        <end position="281"/>
    </location>
</feature>
<dbReference type="EMBL" id="JASHID010000003">
    <property type="protein sequence ID" value="MDI9863995.1"/>
    <property type="molecule type" value="Genomic_DNA"/>
</dbReference>
<dbReference type="InterPro" id="IPR057155">
    <property type="entry name" value="DUF7833"/>
</dbReference>
<dbReference type="Pfam" id="PF25200">
    <property type="entry name" value="DUF7833"/>
    <property type="match status" value="1"/>
</dbReference>
<name>A0ABT6YKB9_9BACT</name>
<comment type="caution">
    <text evidence="3">The sequence shown here is derived from an EMBL/GenBank/DDBJ whole genome shotgun (WGS) entry which is preliminary data.</text>
</comment>
<organism evidence="3 4">
    <name type="scientific">Flectobacillus longus</name>
    <dbReference type="NCBI Taxonomy" id="2984207"/>
    <lineage>
        <taxon>Bacteria</taxon>
        <taxon>Pseudomonadati</taxon>
        <taxon>Bacteroidota</taxon>
        <taxon>Cytophagia</taxon>
        <taxon>Cytophagales</taxon>
        <taxon>Flectobacillaceae</taxon>
        <taxon>Flectobacillus</taxon>
    </lineage>
</organism>
<accession>A0ABT6YKB9</accession>
<evidence type="ECO:0000313" key="4">
    <source>
        <dbReference type="Proteomes" id="UP001236569"/>
    </source>
</evidence>
<dbReference type="Proteomes" id="UP001236569">
    <property type="component" value="Unassembled WGS sequence"/>
</dbReference>
<dbReference type="RefSeq" id="WP_283369229.1">
    <property type="nucleotide sequence ID" value="NZ_JASHID010000003.1"/>
</dbReference>
<sequence>MNGYELSNRWYSWCSENNDIVTPNHHAVYFWCIEKCNRLGWPQSFSLPSDEAMHHLGIRSYKTYIKALEELISFGFLTLLQRSKNQYTANVIALVKNTKALPKQSAKQIQSRVQSTSEAQTKAVPKQSDHNKTNKLLNLETKKENYVKEKSTSSTTNVSNSEIPDFVLKEQKKITPYVADAPPLDEIEASMRNSQMLLEAGIRKNQITESEYYKYLEDFFLETRATDKKVKSESDHKKHFLAWLRIQIQNKPKSNTSGKMKTGFDEMSRALNRLENDETYE</sequence>